<accession>A0A3D8S453</accession>
<comment type="caution">
    <text evidence="2">The sequence shown here is derived from an EMBL/GenBank/DDBJ whole genome shotgun (WGS) entry which is preliminary data.</text>
</comment>
<keyword evidence="3" id="KW-1185">Reference proteome</keyword>
<protein>
    <recommendedName>
        <fullName evidence="1">LYC1 C-terminal domain-containing protein</fullName>
    </recommendedName>
</protein>
<dbReference type="Proteomes" id="UP000256328">
    <property type="component" value="Unassembled WGS sequence"/>
</dbReference>
<gene>
    <name evidence="2" type="ORF">BP5796_05569</name>
</gene>
<reference evidence="2 3" key="1">
    <citation type="journal article" date="2018" name="IMA Fungus">
        <title>IMA Genome-F 9: Draft genome sequence of Annulohypoxylon stygium, Aspergillus mulundensis, Berkeleyomyces basicola (syn. Thielaviopsis basicola), Ceratocystis smalleyi, two Cercospora beticola strains, Coleophoma cylindrospora, Fusarium fracticaudum, Phialophora cf. hyalina, and Morchella septimelata.</title>
        <authorList>
            <person name="Wingfield B.D."/>
            <person name="Bills G.F."/>
            <person name="Dong Y."/>
            <person name="Huang W."/>
            <person name="Nel W.J."/>
            <person name="Swalarsk-Parry B.S."/>
            <person name="Vaghefi N."/>
            <person name="Wilken P.M."/>
            <person name="An Z."/>
            <person name="de Beer Z.W."/>
            <person name="De Vos L."/>
            <person name="Chen L."/>
            <person name="Duong T.A."/>
            <person name="Gao Y."/>
            <person name="Hammerbacher A."/>
            <person name="Kikkert J.R."/>
            <person name="Li Y."/>
            <person name="Li H."/>
            <person name="Li K."/>
            <person name="Li Q."/>
            <person name="Liu X."/>
            <person name="Ma X."/>
            <person name="Naidoo K."/>
            <person name="Pethybridge S.J."/>
            <person name="Sun J."/>
            <person name="Steenkamp E.T."/>
            <person name="van der Nest M.A."/>
            <person name="van Wyk S."/>
            <person name="Wingfield M.J."/>
            <person name="Xiong C."/>
            <person name="Yue Q."/>
            <person name="Zhang X."/>
        </authorList>
    </citation>
    <scope>NUCLEOTIDE SEQUENCE [LARGE SCALE GENOMIC DNA]</scope>
    <source>
        <strain evidence="2 3">BP5796</strain>
    </source>
</reference>
<dbReference type="SUPFAM" id="SSF55729">
    <property type="entry name" value="Acyl-CoA N-acyltransferases (Nat)"/>
    <property type="match status" value="1"/>
</dbReference>
<dbReference type="Pfam" id="PF22998">
    <property type="entry name" value="GNAT_LYC1-like"/>
    <property type="match status" value="1"/>
</dbReference>
<name>A0A3D8S453_9HELO</name>
<dbReference type="Gene3D" id="3.40.630.30">
    <property type="match status" value="1"/>
</dbReference>
<dbReference type="InterPro" id="IPR053013">
    <property type="entry name" value="LAT"/>
</dbReference>
<dbReference type="EMBL" id="PDLN01000007">
    <property type="protein sequence ID" value="RDW80871.1"/>
    <property type="molecule type" value="Genomic_DNA"/>
</dbReference>
<dbReference type="OrthoDB" id="2020070at2759"/>
<dbReference type="InterPro" id="IPR055100">
    <property type="entry name" value="GNAT_LYC1-like"/>
</dbReference>
<organism evidence="2 3">
    <name type="scientific">Coleophoma crateriformis</name>
    <dbReference type="NCBI Taxonomy" id="565419"/>
    <lineage>
        <taxon>Eukaryota</taxon>
        <taxon>Fungi</taxon>
        <taxon>Dikarya</taxon>
        <taxon>Ascomycota</taxon>
        <taxon>Pezizomycotina</taxon>
        <taxon>Leotiomycetes</taxon>
        <taxon>Helotiales</taxon>
        <taxon>Dermateaceae</taxon>
        <taxon>Coleophoma</taxon>
    </lineage>
</organism>
<evidence type="ECO:0000313" key="2">
    <source>
        <dbReference type="EMBL" id="RDW80871.1"/>
    </source>
</evidence>
<dbReference type="PANTHER" id="PTHR34815">
    <property type="entry name" value="LYSINE ACETYLTRANSFERASE"/>
    <property type="match status" value="1"/>
</dbReference>
<feature type="domain" description="LYC1 C-terminal" evidence="1">
    <location>
        <begin position="168"/>
        <end position="374"/>
    </location>
</feature>
<dbReference type="PANTHER" id="PTHR34815:SF4">
    <property type="entry name" value="N-ACETYLTRANSFERASE DOMAIN-CONTAINING PROTEIN"/>
    <property type="match status" value="1"/>
</dbReference>
<evidence type="ECO:0000313" key="3">
    <source>
        <dbReference type="Proteomes" id="UP000256328"/>
    </source>
</evidence>
<dbReference type="AlphaFoldDB" id="A0A3D8S453"/>
<evidence type="ECO:0000259" key="1">
    <source>
        <dbReference type="Pfam" id="PF22998"/>
    </source>
</evidence>
<proteinExistence type="predicted"/>
<dbReference type="InterPro" id="IPR016181">
    <property type="entry name" value="Acyl_CoA_acyltransferase"/>
</dbReference>
<sequence length="374" mass="41819">MGSIDLPDWQSPSLALVNPTFEEQIQVWSANSAAWKGPLTKEVYIEREKYLTNVPLNCEKGITHWILVDSTLPPDQRQILASCESLRKRAFVAQGGAVKEVITHGIGSVFCSPKYRGRKYASRMMAEVGKVLKTWQTEERDCKFSILYSDIGKSYYAGFGFKPFPSTHIALPPSSDTVIGEAVQPLQASDLPALCAWDEASIKSQLADAKDGKIHVAIIPENDQMQWFHLREEFLCKNIFGSSKSLPTVKGALAGTPGSRVWAVWTRSYYGPLVPESGNTLHILRLVIEDESAEVSNSQALKGILEFAQREAKEWVLNDVELWNPTPGLKKLVDLTGLEHSEVVRDKESIASLMWYGEEKEEVVWVGNEKFGWC</sequence>